<dbReference type="Gene3D" id="2.40.160.20">
    <property type="match status" value="1"/>
</dbReference>
<keyword evidence="1" id="KW-0378">Hydrolase</keyword>
<dbReference type="Pfam" id="PF09411">
    <property type="entry name" value="PagL"/>
    <property type="match status" value="1"/>
</dbReference>
<sequence length="357" mass="40498">MNNKQCVYGLTYMQATMLIHTAKMENVRGARPRGYEFEISQLNTNYKTYDNWGFFSRSGFTFSYFDLNTPILGSAYNAAYFIEPISQLNKRVQIRVRGAIGLGYLTNPNKNLKDSSITANFNYGTHINSSLQLSVAASISVSKHVSTFIRGTFSHNSNAGFAIPNLGINYPSIGLGILYHQATNKLPNYKRIKDDSWKKNNPIHYEIGGFWTGKNGWTGFAQKYKKQLLIGANIIASKRISHVNALTLGLEAYYDGGIALTKSVIGDPSYSYYASMLVGNEFYLKRITLSAQLGAHFIRNTNYYNKVYLGGEKEIGTVYERFGMSYQINQRYKIGFNLLTRLNIADFFDFRLTYRLK</sequence>
<keyword evidence="2" id="KW-1185">Reference proteome</keyword>
<dbReference type="EMBL" id="JBHSDC010000029">
    <property type="protein sequence ID" value="MFC4233277.1"/>
    <property type="molecule type" value="Genomic_DNA"/>
</dbReference>
<dbReference type="InterPro" id="IPR018550">
    <property type="entry name" value="Lipid-A_deacylase-rel"/>
</dbReference>
<dbReference type="RefSeq" id="WP_379015491.1">
    <property type="nucleotide sequence ID" value="NZ_JBHSDC010000029.1"/>
</dbReference>
<gene>
    <name evidence="1" type="ORF">ACFOW1_15350</name>
</gene>
<organism evidence="1 2">
    <name type="scientific">Parasediminibacterium paludis</name>
    <dbReference type="NCBI Taxonomy" id="908966"/>
    <lineage>
        <taxon>Bacteria</taxon>
        <taxon>Pseudomonadati</taxon>
        <taxon>Bacteroidota</taxon>
        <taxon>Chitinophagia</taxon>
        <taxon>Chitinophagales</taxon>
        <taxon>Chitinophagaceae</taxon>
        <taxon>Parasediminibacterium</taxon>
    </lineage>
</organism>
<accession>A0ABV8PZ64</accession>
<name>A0ABV8PZ64_9BACT</name>
<dbReference type="GO" id="GO:0016787">
    <property type="term" value="F:hydrolase activity"/>
    <property type="evidence" value="ECO:0007669"/>
    <property type="project" value="UniProtKB-KW"/>
</dbReference>
<comment type="caution">
    <text evidence="1">The sequence shown here is derived from an EMBL/GenBank/DDBJ whole genome shotgun (WGS) entry which is preliminary data.</text>
</comment>
<proteinExistence type="predicted"/>
<dbReference type="Proteomes" id="UP001595906">
    <property type="component" value="Unassembled WGS sequence"/>
</dbReference>
<reference evidence="2" key="1">
    <citation type="journal article" date="2019" name="Int. J. Syst. Evol. Microbiol.">
        <title>The Global Catalogue of Microorganisms (GCM) 10K type strain sequencing project: providing services to taxonomists for standard genome sequencing and annotation.</title>
        <authorList>
            <consortium name="The Broad Institute Genomics Platform"/>
            <consortium name="The Broad Institute Genome Sequencing Center for Infectious Disease"/>
            <person name="Wu L."/>
            <person name="Ma J."/>
        </authorList>
    </citation>
    <scope>NUCLEOTIDE SEQUENCE [LARGE SCALE GENOMIC DNA]</scope>
    <source>
        <strain evidence="2">CECT 8010</strain>
    </source>
</reference>
<evidence type="ECO:0000313" key="1">
    <source>
        <dbReference type="EMBL" id="MFC4233277.1"/>
    </source>
</evidence>
<protein>
    <submittedName>
        <fullName evidence="1">Acyloxyacyl hydrolase</fullName>
    </submittedName>
</protein>
<evidence type="ECO:0000313" key="2">
    <source>
        <dbReference type="Proteomes" id="UP001595906"/>
    </source>
</evidence>